<feature type="domain" description="PHD-type" evidence="13">
    <location>
        <begin position="467"/>
        <end position="516"/>
    </location>
</feature>
<feature type="site" description="Histone H3K4me3 binding" evidence="8">
    <location>
        <position position="469"/>
    </location>
</feature>
<dbReference type="Gene3D" id="3.30.40.10">
    <property type="entry name" value="Zinc/RING finger domain, C3HC4 (zinc finger)"/>
    <property type="match status" value="1"/>
</dbReference>
<feature type="compositionally biased region" description="Polar residues" evidence="12">
    <location>
        <begin position="1"/>
        <end position="18"/>
    </location>
</feature>
<feature type="compositionally biased region" description="Polar residues" evidence="12">
    <location>
        <begin position="312"/>
        <end position="331"/>
    </location>
</feature>
<dbReference type="InterPro" id="IPR028651">
    <property type="entry name" value="ING_fam"/>
</dbReference>
<feature type="compositionally biased region" description="Low complexity" evidence="12">
    <location>
        <begin position="372"/>
        <end position="386"/>
    </location>
</feature>
<feature type="compositionally biased region" description="Acidic residues" evidence="12">
    <location>
        <begin position="389"/>
        <end position="406"/>
    </location>
</feature>
<feature type="site" description="Histone H3K4me3 binding" evidence="8">
    <location>
        <position position="492"/>
    </location>
</feature>
<dbReference type="GO" id="GO:0000785">
    <property type="term" value="C:chromatin"/>
    <property type="evidence" value="ECO:0007669"/>
    <property type="project" value="UniProtKB-ARBA"/>
</dbReference>
<dbReference type="GO" id="GO:0005634">
    <property type="term" value="C:nucleus"/>
    <property type="evidence" value="ECO:0007669"/>
    <property type="project" value="UniProtKB-SubCell"/>
</dbReference>
<organism evidence="14 15">
    <name type="scientific">Sporisorium graminicola</name>
    <dbReference type="NCBI Taxonomy" id="280036"/>
    <lineage>
        <taxon>Eukaryota</taxon>
        <taxon>Fungi</taxon>
        <taxon>Dikarya</taxon>
        <taxon>Basidiomycota</taxon>
        <taxon>Ustilaginomycotina</taxon>
        <taxon>Ustilaginomycetes</taxon>
        <taxon>Ustilaginales</taxon>
        <taxon>Ustilaginaceae</taxon>
        <taxon>Sporisorium</taxon>
    </lineage>
</organism>
<comment type="subcellular location">
    <subcellularLocation>
        <location evidence="1 11">Nucleus</location>
    </subcellularLocation>
</comment>
<keyword evidence="15" id="KW-1185">Reference proteome</keyword>
<feature type="binding site" evidence="9">
    <location>
        <position position="494"/>
    </location>
    <ligand>
        <name>Zn(2+)</name>
        <dbReference type="ChEBI" id="CHEBI:29105"/>
        <label>1</label>
    </ligand>
</feature>
<evidence type="ECO:0000256" key="8">
    <source>
        <dbReference type="PIRSR" id="PIRSR628651-50"/>
    </source>
</evidence>
<feature type="binding site" evidence="9">
    <location>
        <position position="472"/>
    </location>
    <ligand>
        <name>Zn(2+)</name>
        <dbReference type="ChEBI" id="CHEBI:29105"/>
        <label>1</label>
    </ligand>
</feature>
<protein>
    <recommendedName>
        <fullName evidence="11">Chromatin modification-related protein</fullName>
    </recommendedName>
</protein>
<dbReference type="GO" id="GO:0006325">
    <property type="term" value="P:chromatin organization"/>
    <property type="evidence" value="ECO:0007669"/>
    <property type="project" value="UniProtKB-KW"/>
</dbReference>
<dbReference type="FunFam" id="3.30.40.10:FF:000535">
    <property type="entry name" value="Chromatin modification-related protein"/>
    <property type="match status" value="1"/>
</dbReference>
<dbReference type="SUPFAM" id="SSF57903">
    <property type="entry name" value="FYVE/PHD zinc finger"/>
    <property type="match status" value="1"/>
</dbReference>
<feature type="region of interest" description="Disordered" evidence="12">
    <location>
        <begin position="252"/>
        <end position="461"/>
    </location>
</feature>
<gene>
    <name evidence="14" type="ORF">EX895_006014</name>
</gene>
<reference evidence="14 15" key="1">
    <citation type="submission" date="2019-05" db="EMBL/GenBank/DDBJ databases">
        <title>Sporisorium graminicola CBS 10092 draft sequencing and annotation.</title>
        <authorList>
            <person name="Solano-Gonzalez S."/>
            <person name="Caddick M.X."/>
            <person name="Darby A."/>
        </authorList>
    </citation>
    <scope>NUCLEOTIDE SEQUENCE [LARGE SCALE GENOMIC DNA]</scope>
    <source>
        <strain evidence="14 15">CBS 10092</strain>
    </source>
</reference>
<dbReference type="EMBL" id="SRRM01000021">
    <property type="protein sequence ID" value="TKY84934.1"/>
    <property type="molecule type" value="Genomic_DNA"/>
</dbReference>
<comment type="domain">
    <text evidence="11">The PHD-type zinc finger mediates the binding to H3K4me3.</text>
</comment>
<dbReference type="OrthoDB" id="2505961at2759"/>
<evidence type="ECO:0000313" key="14">
    <source>
        <dbReference type="EMBL" id="TKY84934.1"/>
    </source>
</evidence>
<feature type="binding site" evidence="9">
    <location>
        <position position="470"/>
    </location>
    <ligand>
        <name>Zn(2+)</name>
        <dbReference type="ChEBI" id="CHEBI:29105"/>
        <label>1</label>
    </ligand>
</feature>
<dbReference type="InterPro" id="IPR019787">
    <property type="entry name" value="Znf_PHD-finger"/>
</dbReference>
<keyword evidence="4 10" id="KW-0863">Zinc-finger</keyword>
<feature type="binding site" evidence="9">
    <location>
        <position position="510"/>
    </location>
    <ligand>
        <name>Zn(2+)</name>
        <dbReference type="ChEBI" id="CHEBI:29105"/>
        <label>2</label>
    </ligand>
</feature>
<comment type="subunit">
    <text evidence="11">Component of an histone acetyltransferase complex. Interacts with H3K4me3 and to a lesser extent with H3K4me2.</text>
</comment>
<feature type="region of interest" description="Disordered" evidence="12">
    <location>
        <begin position="520"/>
        <end position="541"/>
    </location>
</feature>
<dbReference type="RefSeq" id="XP_029736919.1">
    <property type="nucleotide sequence ID" value="XM_029886606.1"/>
</dbReference>
<feature type="compositionally biased region" description="Low complexity" evidence="12">
    <location>
        <begin position="420"/>
        <end position="448"/>
    </location>
</feature>
<dbReference type="SMART" id="SM00249">
    <property type="entry name" value="PHD"/>
    <property type="match status" value="1"/>
</dbReference>
<dbReference type="GO" id="GO:0008270">
    <property type="term" value="F:zinc ion binding"/>
    <property type="evidence" value="ECO:0007669"/>
    <property type="project" value="UniProtKB-KW"/>
</dbReference>
<evidence type="ECO:0000256" key="10">
    <source>
        <dbReference type="PROSITE-ProRule" id="PRU00146"/>
    </source>
</evidence>
<comment type="function">
    <text evidence="11">Component of an histone acetyltransferase complex.</text>
</comment>
<dbReference type="InterPro" id="IPR019786">
    <property type="entry name" value="Zinc_finger_PHD-type_CS"/>
</dbReference>
<dbReference type="AlphaFoldDB" id="A0A4U7KLI5"/>
<dbReference type="Proteomes" id="UP000306050">
    <property type="component" value="Chromosome SGRAM_8"/>
</dbReference>
<dbReference type="PROSITE" id="PS01359">
    <property type="entry name" value="ZF_PHD_1"/>
    <property type="match status" value="1"/>
</dbReference>
<feature type="site" description="Histone H3K4me3 binding" evidence="8">
    <location>
        <position position="480"/>
    </location>
</feature>
<dbReference type="GO" id="GO:0006355">
    <property type="term" value="P:regulation of DNA-templated transcription"/>
    <property type="evidence" value="ECO:0007669"/>
    <property type="project" value="TreeGrafter"/>
</dbReference>
<evidence type="ECO:0000256" key="12">
    <source>
        <dbReference type="SAM" id="MobiDB-lite"/>
    </source>
</evidence>
<accession>A0A4U7KLI5</accession>
<comment type="caution">
    <text evidence="14">The sequence shown here is derived from an EMBL/GenBank/DDBJ whole genome shotgun (WGS) entry which is preliminary data.</text>
</comment>
<dbReference type="InterPro" id="IPR011011">
    <property type="entry name" value="Znf_FYVE_PHD"/>
</dbReference>
<evidence type="ECO:0000313" key="15">
    <source>
        <dbReference type="Proteomes" id="UP000306050"/>
    </source>
</evidence>
<dbReference type="PANTHER" id="PTHR10333">
    <property type="entry name" value="INHIBITOR OF GROWTH PROTEIN"/>
    <property type="match status" value="1"/>
</dbReference>
<dbReference type="Pfam" id="PF12998">
    <property type="entry name" value="ING"/>
    <property type="match status" value="1"/>
</dbReference>
<evidence type="ECO:0000256" key="3">
    <source>
        <dbReference type="ARBA" id="ARBA00022723"/>
    </source>
</evidence>
<dbReference type="InterPro" id="IPR013083">
    <property type="entry name" value="Znf_RING/FYVE/PHD"/>
</dbReference>
<feature type="binding site" evidence="9">
    <location>
        <position position="488"/>
    </location>
    <ligand>
        <name>Zn(2+)</name>
        <dbReference type="ChEBI" id="CHEBI:29105"/>
        <label>2</label>
    </ligand>
</feature>
<evidence type="ECO:0000256" key="9">
    <source>
        <dbReference type="PIRSR" id="PIRSR628651-51"/>
    </source>
</evidence>
<dbReference type="PANTHER" id="PTHR10333:SF42">
    <property type="entry name" value="INHIBITOR OF GROWTH PROTEIN 5"/>
    <property type="match status" value="1"/>
</dbReference>
<keyword evidence="3 9" id="KW-0479">Metal-binding</keyword>
<feature type="binding site" evidence="9">
    <location>
        <position position="483"/>
    </location>
    <ligand>
        <name>Zn(2+)</name>
        <dbReference type="ChEBI" id="CHEBI:29105"/>
        <label>2</label>
    </ligand>
</feature>
<dbReference type="Gene3D" id="6.10.140.1740">
    <property type="match status" value="1"/>
</dbReference>
<feature type="region of interest" description="Disordered" evidence="12">
    <location>
        <begin position="1"/>
        <end position="28"/>
    </location>
</feature>
<evidence type="ECO:0000256" key="7">
    <source>
        <dbReference type="ARBA" id="ARBA00023242"/>
    </source>
</evidence>
<evidence type="ECO:0000259" key="13">
    <source>
        <dbReference type="PROSITE" id="PS50016"/>
    </source>
</evidence>
<feature type="binding site" evidence="9">
    <location>
        <position position="513"/>
    </location>
    <ligand>
        <name>Zn(2+)</name>
        <dbReference type="ChEBI" id="CHEBI:29105"/>
        <label>2</label>
    </ligand>
</feature>
<dbReference type="CDD" id="cd16859">
    <property type="entry name" value="ING_ING4_5"/>
    <property type="match status" value="1"/>
</dbReference>
<evidence type="ECO:0000256" key="4">
    <source>
        <dbReference type="ARBA" id="ARBA00022771"/>
    </source>
</evidence>
<evidence type="ECO:0000256" key="1">
    <source>
        <dbReference type="ARBA" id="ARBA00004123"/>
    </source>
</evidence>
<keyword evidence="6 11" id="KW-0156">Chromatin regulator</keyword>
<dbReference type="PROSITE" id="PS50016">
    <property type="entry name" value="ZF_PHD_2"/>
    <property type="match status" value="1"/>
</dbReference>
<dbReference type="SMART" id="SM01408">
    <property type="entry name" value="ING"/>
    <property type="match status" value="1"/>
</dbReference>
<feature type="binding site" evidence="9">
    <location>
        <position position="497"/>
    </location>
    <ligand>
        <name>Zn(2+)</name>
        <dbReference type="ChEBI" id="CHEBI:29105"/>
        <label>1</label>
    </ligand>
</feature>
<evidence type="ECO:0000256" key="6">
    <source>
        <dbReference type="ARBA" id="ARBA00022853"/>
    </source>
</evidence>
<proteinExistence type="inferred from homology"/>
<evidence type="ECO:0000256" key="5">
    <source>
        <dbReference type="ARBA" id="ARBA00022833"/>
    </source>
</evidence>
<name>A0A4U7KLI5_9BASI</name>
<evidence type="ECO:0000256" key="11">
    <source>
        <dbReference type="RuleBase" id="RU361213"/>
    </source>
</evidence>
<keyword evidence="7 11" id="KW-0539">Nucleus</keyword>
<dbReference type="CDD" id="cd15505">
    <property type="entry name" value="PHD_ING"/>
    <property type="match status" value="1"/>
</dbReference>
<comment type="similarity">
    <text evidence="2 11">Belongs to the ING family.</text>
</comment>
<sequence length="541" mass="55163">MKQQSGAVSTASGPSRAQPSGALIKMGGKNANTGIGGLPGGVVGPEAAGLDPSGPEHFFVTLAAYADALDALPLDLTRSFSDLRELDAVLGSHLNSLTARLNHLTALIEDPDIDQGQRLLALKEVAEEARAYKMGGEDKIRVALNTAETIISHTDYIDALDSQLDRFAEISALLNPTKHLKLEQYYVPGQLKDRKLVSSLDALTGAAAGVADINGSGSSKKKKVAAHVAAVAAAGGKSHKAADAASAIGSAAAAGGSSTSKKRKAISGSAIGGPSAGGSAKVAKTSGAGKGDEDVKTAANGSISHKKKTDGSSHTAAGSGSKASAINSNTRLPRAAHAHIGYTEDDEDALSGRKDAASRRGGAGDADESSSRSRNSRAVRASAAAQRSDDEDEDMDDGDVEEEEDDANVRSSTKSRGRAGARTGASNSRARGAAAAAASPHTGSASASRADSPISNAGGAGDDADEARYCFCNNVSYGDMIGCDDDDCEREWFHLGCVGLTKPPQGTWYCEACLERRTANGRGGKSKKAKSGGGSKSKVRR</sequence>
<dbReference type="KEGG" id="sgra:EX895_006014"/>
<evidence type="ECO:0000256" key="2">
    <source>
        <dbReference type="ARBA" id="ARBA00010210"/>
    </source>
</evidence>
<dbReference type="GeneID" id="40728909"/>
<keyword evidence="5 9" id="KW-0862">Zinc</keyword>
<dbReference type="InterPro" id="IPR001965">
    <property type="entry name" value="Znf_PHD"/>
</dbReference>
<dbReference type="InterPro" id="IPR024610">
    <property type="entry name" value="ING_N_histone-binding"/>
</dbReference>
<feature type="site" description="Histone H3K4me3 binding" evidence="8">
    <location>
        <position position="484"/>
    </location>
</feature>